<reference evidence="3" key="1">
    <citation type="journal article" date="2014" name="Int. J. Syst. Evol. Microbiol.">
        <title>Complete genome sequence of Corynebacterium casei LMG S-19264T (=DSM 44701T), isolated from a smear-ripened cheese.</title>
        <authorList>
            <consortium name="US DOE Joint Genome Institute (JGI-PGF)"/>
            <person name="Walter F."/>
            <person name="Albersmeier A."/>
            <person name="Kalinowski J."/>
            <person name="Ruckert C."/>
        </authorList>
    </citation>
    <scope>NUCLEOTIDE SEQUENCE</scope>
    <source>
        <strain evidence="3">CGMCC 1.15085</strain>
    </source>
</reference>
<dbReference type="PANTHER" id="PTHR43393:SF2">
    <property type="entry name" value="CYTOKININ RIBOSIDE 5'-MONOPHOSPHATE PHOSPHORIBOHYDROLASE"/>
    <property type="match status" value="1"/>
</dbReference>
<protein>
    <recommendedName>
        <fullName evidence="1">Cytokinin riboside 5'-monophosphate phosphoribohydrolase</fullName>
        <ecNumber evidence="1">3.2.2.n1</ecNumber>
    </recommendedName>
</protein>
<reference evidence="3" key="2">
    <citation type="submission" date="2020-09" db="EMBL/GenBank/DDBJ databases">
        <authorList>
            <person name="Sun Q."/>
            <person name="Zhou Y."/>
        </authorList>
    </citation>
    <scope>NUCLEOTIDE SEQUENCE</scope>
    <source>
        <strain evidence="3">CGMCC 1.15085</strain>
    </source>
</reference>
<feature type="region of interest" description="Disordered" evidence="2">
    <location>
        <begin position="1"/>
        <end position="26"/>
    </location>
</feature>
<dbReference type="EC" id="3.2.2.n1" evidence="1"/>
<dbReference type="RefSeq" id="WP_188838889.1">
    <property type="nucleotide sequence ID" value="NZ_BMHI01000007.1"/>
</dbReference>
<comment type="caution">
    <text evidence="3">The sequence shown here is derived from an EMBL/GenBank/DDBJ whole genome shotgun (WGS) entry which is preliminary data.</text>
</comment>
<organism evidence="3 4">
    <name type="scientific">Flexivirga endophytica</name>
    <dbReference type="NCBI Taxonomy" id="1849103"/>
    <lineage>
        <taxon>Bacteria</taxon>
        <taxon>Bacillati</taxon>
        <taxon>Actinomycetota</taxon>
        <taxon>Actinomycetes</taxon>
        <taxon>Micrococcales</taxon>
        <taxon>Dermacoccaceae</taxon>
        <taxon>Flexivirga</taxon>
    </lineage>
</organism>
<dbReference type="Gene3D" id="3.40.50.450">
    <property type="match status" value="1"/>
</dbReference>
<dbReference type="InterPro" id="IPR005269">
    <property type="entry name" value="LOG"/>
</dbReference>
<keyword evidence="1" id="KW-0378">Hydrolase</keyword>
<dbReference type="InterPro" id="IPR031100">
    <property type="entry name" value="LOG_fam"/>
</dbReference>
<dbReference type="Proteomes" id="UP000636793">
    <property type="component" value="Unassembled WGS sequence"/>
</dbReference>
<evidence type="ECO:0000313" key="3">
    <source>
        <dbReference type="EMBL" id="GGB45330.1"/>
    </source>
</evidence>
<comment type="catalytic activity">
    <reaction evidence="1">
        <text>9-ribosyl-trans-zeatin 5'-phosphate + H2O = trans-zeatin + D-ribose 5-phosphate</text>
        <dbReference type="Rhea" id="RHEA:48564"/>
        <dbReference type="ChEBI" id="CHEBI:15377"/>
        <dbReference type="ChEBI" id="CHEBI:16522"/>
        <dbReference type="ChEBI" id="CHEBI:78346"/>
        <dbReference type="ChEBI" id="CHEBI:87947"/>
        <dbReference type="EC" id="3.2.2.n1"/>
    </reaction>
</comment>
<keyword evidence="1" id="KW-0203">Cytokinin biosynthesis</keyword>
<comment type="similarity">
    <text evidence="1">Belongs to the LOG family.</text>
</comment>
<evidence type="ECO:0000256" key="2">
    <source>
        <dbReference type="SAM" id="MobiDB-lite"/>
    </source>
</evidence>
<comment type="catalytic activity">
    <reaction evidence="1">
        <text>N(6)-(dimethylallyl)adenosine 5'-phosphate + H2O = N(6)-dimethylallyladenine + D-ribose 5-phosphate</text>
        <dbReference type="Rhea" id="RHEA:48560"/>
        <dbReference type="ChEBI" id="CHEBI:15377"/>
        <dbReference type="ChEBI" id="CHEBI:17660"/>
        <dbReference type="ChEBI" id="CHEBI:57526"/>
        <dbReference type="ChEBI" id="CHEBI:78346"/>
        <dbReference type="EC" id="3.2.2.n1"/>
    </reaction>
</comment>
<dbReference type="SUPFAM" id="SSF102405">
    <property type="entry name" value="MCP/YpsA-like"/>
    <property type="match status" value="1"/>
</dbReference>
<dbReference type="NCBIfam" id="TIGR00730">
    <property type="entry name" value="Rossman fold protein, TIGR00730 family"/>
    <property type="match status" value="1"/>
</dbReference>
<accession>A0A916TH50</accession>
<dbReference type="GO" id="GO:0005829">
    <property type="term" value="C:cytosol"/>
    <property type="evidence" value="ECO:0007669"/>
    <property type="project" value="TreeGrafter"/>
</dbReference>
<dbReference type="GO" id="GO:0009691">
    <property type="term" value="P:cytokinin biosynthetic process"/>
    <property type="evidence" value="ECO:0007669"/>
    <property type="project" value="UniProtKB-UniRule"/>
</dbReference>
<dbReference type="Pfam" id="PF03641">
    <property type="entry name" value="Lysine_decarbox"/>
    <property type="match status" value="1"/>
</dbReference>
<dbReference type="GO" id="GO:0016787">
    <property type="term" value="F:hydrolase activity"/>
    <property type="evidence" value="ECO:0007669"/>
    <property type="project" value="UniProtKB-KW"/>
</dbReference>
<gene>
    <name evidence="3" type="ORF">GCM10011492_40550</name>
</gene>
<dbReference type="EMBL" id="BMHI01000007">
    <property type="protein sequence ID" value="GGB45330.1"/>
    <property type="molecule type" value="Genomic_DNA"/>
</dbReference>
<dbReference type="AlphaFoldDB" id="A0A916TH50"/>
<dbReference type="FunFam" id="3.40.50.450:FF:000011">
    <property type="entry name" value="TIGR00730 family Rossman fold protein"/>
    <property type="match status" value="1"/>
</dbReference>
<proteinExistence type="inferred from homology"/>
<keyword evidence="4" id="KW-1185">Reference proteome</keyword>
<sequence length="251" mass="27310">MTNESEVYRKGATTLRGRHVPATTTDQRLLDQSQDTDWLHTDPWRVMRIQAEFVEGFGTLAEIGPAVSVFGSARIKPDSDYYAKGVELGRLLADAGYAVITGGGPGAMEAANKGAFEAGGTSVGLGIELPFESGLNPYVDLGVNFRYFFARKTMFVKYAQGYVVLPGGFGTLDELFEAVTLAQTQKVTSFPIVLLGKGFWTPMINFIRDTLYAEGMVGEKDIHRLQIVDDPAEAVRIITSDGENLGATRPE</sequence>
<evidence type="ECO:0000256" key="1">
    <source>
        <dbReference type="RuleBase" id="RU363015"/>
    </source>
</evidence>
<evidence type="ECO:0000313" key="4">
    <source>
        <dbReference type="Proteomes" id="UP000636793"/>
    </source>
</evidence>
<name>A0A916TH50_9MICO</name>
<dbReference type="InterPro" id="IPR052341">
    <property type="entry name" value="LOG_family_nucleotidases"/>
</dbReference>
<dbReference type="PANTHER" id="PTHR43393">
    <property type="entry name" value="CYTOKININ RIBOSIDE 5'-MONOPHOSPHATE PHOSPHORIBOHYDROLASE"/>
    <property type="match status" value="1"/>
</dbReference>